<dbReference type="InterPro" id="IPR038765">
    <property type="entry name" value="Papain-like_cys_pep_sf"/>
</dbReference>
<dbReference type="GO" id="GO:0016579">
    <property type="term" value="P:protein deubiquitination"/>
    <property type="evidence" value="ECO:0007669"/>
    <property type="project" value="InterPro"/>
</dbReference>
<dbReference type="PANTHER" id="PTHR21646">
    <property type="entry name" value="UBIQUITIN CARBOXYL-TERMINAL HYDROLASE"/>
    <property type="match status" value="1"/>
</dbReference>
<dbReference type="PROSITE" id="PS50235">
    <property type="entry name" value="USP_3"/>
    <property type="match status" value="1"/>
</dbReference>
<dbReference type="PROSITE" id="PS00972">
    <property type="entry name" value="USP_1"/>
    <property type="match status" value="1"/>
</dbReference>
<dbReference type="EMBL" id="CAKLBY020000193">
    <property type="protein sequence ID" value="CAK7933110.1"/>
    <property type="molecule type" value="Genomic_DNA"/>
</dbReference>
<gene>
    <name evidence="4" type="ORF">PM001_LOCUS18260</name>
</gene>
<dbReference type="SMART" id="SM00695">
    <property type="entry name" value="DUSP"/>
    <property type="match status" value="1"/>
</dbReference>
<dbReference type="Gene3D" id="3.30.2230.10">
    <property type="entry name" value="DUSP-like"/>
    <property type="match status" value="1"/>
</dbReference>
<dbReference type="CDD" id="cd20104">
    <property type="entry name" value="MBT_PHF20L1-like"/>
    <property type="match status" value="1"/>
</dbReference>
<dbReference type="InterPro" id="IPR035927">
    <property type="entry name" value="DUSP-like_sf"/>
</dbReference>
<reference evidence="4" key="1">
    <citation type="submission" date="2024-01" db="EMBL/GenBank/DDBJ databases">
        <authorList>
            <person name="Webb A."/>
        </authorList>
    </citation>
    <scope>NUCLEOTIDE SEQUENCE</scope>
    <source>
        <strain evidence="4">Pm1</strain>
    </source>
</reference>
<evidence type="ECO:0000313" key="4">
    <source>
        <dbReference type="EMBL" id="CAK7933110.1"/>
    </source>
</evidence>
<dbReference type="Gene3D" id="3.90.70.10">
    <property type="entry name" value="Cysteine proteinases"/>
    <property type="match status" value="2"/>
</dbReference>
<accession>A0AAV1UFD2</accession>
<dbReference type="PROSITE" id="PS00973">
    <property type="entry name" value="USP_2"/>
    <property type="match status" value="1"/>
</dbReference>
<dbReference type="Pfam" id="PF00443">
    <property type="entry name" value="UCH"/>
    <property type="match status" value="1"/>
</dbReference>
<dbReference type="SUPFAM" id="SSF143791">
    <property type="entry name" value="DUSP-like"/>
    <property type="match status" value="1"/>
</dbReference>
<dbReference type="CDD" id="cd02674">
    <property type="entry name" value="Peptidase_C19R"/>
    <property type="match status" value="1"/>
</dbReference>
<dbReference type="SUPFAM" id="SSF54001">
    <property type="entry name" value="Cysteine proteinases"/>
    <property type="match status" value="1"/>
</dbReference>
<dbReference type="InterPro" id="IPR001394">
    <property type="entry name" value="Peptidase_C19_UCH"/>
</dbReference>
<evidence type="ECO:0000313" key="5">
    <source>
        <dbReference type="Proteomes" id="UP001162060"/>
    </source>
</evidence>
<evidence type="ECO:0000256" key="1">
    <source>
        <dbReference type="SAM" id="MobiDB-lite"/>
    </source>
</evidence>
<dbReference type="SUPFAM" id="SSF63748">
    <property type="entry name" value="Tudor/PWWP/MBT"/>
    <property type="match status" value="1"/>
</dbReference>
<sequence length="1115" mass="127623">MTPPPTRPRAALCRFAAALEQQLTQAQLHEGEAWYLVSIPWWKRVLGTPRSDESDGQTDDDSDDEKAGFARENGDFAVQNAALLELELSSRVRHVTVLRPMLVEGTHFRLVPQHVWNRLVDTFGCDWEIARPVVATLTTRVVDVHLIAFEVLVWHSGLAEPTELVDREQKAVILSVCKTCSLHDLQLQIWETAEMELRKTFPNVTETTISQVVQVCYKAREGSPWMRLIDAVSREDNERTSTGFTSATGPDLMVKNMTVEDLQLELRDYKPGKEKLHYLLVEGRFADTKESRESDWRHGKFYSEIQADAWRFALEKNQLIDALDTDHRWYESRVIDLDPFRVYVHFRGWTAKWDEWIKRTSTRIAPLHTKVPNWRDFQVGDEILVGREVDDRPFPEWRIANVIDRQRAINDDSLRIQINVDGVRRWIDAQDELLCPVGTHKAVNASGVDKSHVPSFVPASSISRYGQDYDAERGRPEFEGVVGLSNLGNTCFMNSMLQCLINTSPLREYFLMKDPVTGKPFFTKEINRDNPLGMKGIMAVDFASLLRKMWSNEFKTVTPTKLKSVIGQYAPQFAGYQQQDSQELMNFLLDGLHEDLNRVKSKPYTKPVERKGRSDLEVAQEEWKQFLRRNDSIIVDNFMGQLRSHVTCSNSACGNESITFDPYMSLSVPITTNETLTIEVQLFWANGNIPMKYAMRLPKHGCSLRDAKVKLGELASIPISRIIFVEVWNHRILKAYSDKMHIDRLRNGVLHAYELELPMTDYSFSSPAIRPLHSHEGLGTTVSEPVAGKRMHLVELLHLAPVASPVGGRNDANGKRGEDRYGSKQRRVEVELFNTPLLVSIGQKWTKAEIHRKVWQIVHRLVATKKSGNDSGTDYGCRRDQQLPYRLHVTDPKGATIFMSDLSRDDDAVDVPDSTSTPFRFTLEWKRNGYHRGYDETSAKRVALHQSMESLKISPVPDPITLRSCLTKFTECEQLGEANTWYCPKCKKHVRAFKKFDLFSLPKVLIFHLKRFRYAQNSFYLHRDKISTLVEFPVEGLDLSEFVIGPQNGLKPIYDLYAVSEHVGGLGGGHYTAVAKNPENKRWFNFNDSHTSQTSAENAVSSRAYVLFYIRRDQV</sequence>
<evidence type="ECO:0008006" key="6">
    <source>
        <dbReference type="Google" id="ProtNLM"/>
    </source>
</evidence>
<dbReference type="InterPro" id="IPR006615">
    <property type="entry name" value="Pept_C19_DUSP"/>
</dbReference>
<dbReference type="InterPro" id="IPR028889">
    <property type="entry name" value="USP"/>
</dbReference>
<feature type="region of interest" description="Disordered" evidence="1">
    <location>
        <begin position="48"/>
        <end position="68"/>
    </location>
</feature>
<comment type="caution">
    <text evidence="4">The sequence shown here is derived from an EMBL/GenBank/DDBJ whole genome shotgun (WGS) entry which is preliminary data.</text>
</comment>
<feature type="domain" description="USP" evidence="2">
    <location>
        <begin position="482"/>
        <end position="1112"/>
    </location>
</feature>
<name>A0AAV1UFD2_9STRA</name>
<protein>
    <recommendedName>
        <fullName evidence="6">Ubiquitinyl hydrolase 1</fullName>
    </recommendedName>
</protein>
<evidence type="ECO:0000259" key="2">
    <source>
        <dbReference type="PROSITE" id="PS50235"/>
    </source>
</evidence>
<dbReference type="PROSITE" id="PS51283">
    <property type="entry name" value="DUSP"/>
    <property type="match status" value="1"/>
</dbReference>
<dbReference type="AlphaFoldDB" id="A0AAV1UFD2"/>
<evidence type="ECO:0000259" key="3">
    <source>
        <dbReference type="PROSITE" id="PS51283"/>
    </source>
</evidence>
<dbReference type="Gene3D" id="2.30.30.140">
    <property type="match status" value="1"/>
</dbReference>
<organism evidence="4 5">
    <name type="scientific">Peronospora matthiolae</name>
    <dbReference type="NCBI Taxonomy" id="2874970"/>
    <lineage>
        <taxon>Eukaryota</taxon>
        <taxon>Sar</taxon>
        <taxon>Stramenopiles</taxon>
        <taxon>Oomycota</taxon>
        <taxon>Peronosporomycetes</taxon>
        <taxon>Peronosporales</taxon>
        <taxon>Peronosporaceae</taxon>
        <taxon>Peronospora</taxon>
    </lineage>
</organism>
<dbReference type="InterPro" id="IPR018200">
    <property type="entry name" value="USP_CS"/>
</dbReference>
<proteinExistence type="predicted"/>
<feature type="compositionally biased region" description="Acidic residues" evidence="1">
    <location>
        <begin position="54"/>
        <end position="64"/>
    </location>
</feature>
<dbReference type="GO" id="GO:0004843">
    <property type="term" value="F:cysteine-type deubiquitinase activity"/>
    <property type="evidence" value="ECO:0007669"/>
    <property type="project" value="InterPro"/>
</dbReference>
<feature type="domain" description="DUSP" evidence="3">
    <location>
        <begin position="3"/>
        <end position="134"/>
    </location>
</feature>
<dbReference type="Proteomes" id="UP001162060">
    <property type="component" value="Unassembled WGS sequence"/>
</dbReference>
<dbReference type="PANTHER" id="PTHR21646:SF46">
    <property type="entry name" value="UBIQUITIN CARBOXYL-TERMINAL HYDROLASE"/>
    <property type="match status" value="1"/>
</dbReference>
<dbReference type="InterPro" id="IPR050185">
    <property type="entry name" value="Ub_carboxyl-term_hydrolase"/>
</dbReference>